<evidence type="ECO:0000313" key="3">
    <source>
        <dbReference type="Proteomes" id="UP000233534"/>
    </source>
</evidence>
<sequence length="127" mass="14040">MKKICKNCGASNQPAAKYCNNCNESLIGSMLKSEDESLQSVRPANNYASLGNDTVSIGKWLLVMFLLTIPLVNIGTLFYLAFVSQNQNLENFGKAALILTVIYFVLTIVFVIIASIFFVEILKSLSY</sequence>
<dbReference type="AlphaFoldDB" id="A0A2K9E4R9"/>
<evidence type="ECO:0000256" key="1">
    <source>
        <dbReference type="SAM" id="Phobius"/>
    </source>
</evidence>
<organism evidence="2 3">
    <name type="scientific">Acetivibrio saccincola</name>
    <dbReference type="NCBI Taxonomy" id="1677857"/>
    <lineage>
        <taxon>Bacteria</taxon>
        <taxon>Bacillati</taxon>
        <taxon>Bacillota</taxon>
        <taxon>Clostridia</taxon>
        <taxon>Eubacteriales</taxon>
        <taxon>Oscillospiraceae</taxon>
        <taxon>Acetivibrio</taxon>
    </lineage>
</organism>
<evidence type="ECO:0000313" key="2">
    <source>
        <dbReference type="EMBL" id="AUG58722.1"/>
    </source>
</evidence>
<feature type="transmembrane region" description="Helical" evidence="1">
    <location>
        <begin position="95"/>
        <end position="119"/>
    </location>
</feature>
<dbReference type="RefSeq" id="WP_207654779.1">
    <property type="nucleotide sequence ID" value="NZ_CP025197.1"/>
</dbReference>
<keyword evidence="1" id="KW-0472">Membrane</keyword>
<keyword evidence="1" id="KW-1133">Transmembrane helix</keyword>
<proteinExistence type="predicted"/>
<reference evidence="2 3" key="1">
    <citation type="submission" date="2017-12" db="EMBL/GenBank/DDBJ databases">
        <title>Complete genome sequence of Herbivorax saccincola GGR1, a novel Cellulosome-producing hydrolytic bacterium in a thermophilic biogas plant, established by Illumina and Nanopore MinION sequencing.</title>
        <authorList>
            <person name="Pechtl A."/>
            <person name="Ruckert C."/>
            <person name="Koeck D.E."/>
            <person name="Maus I."/>
            <person name="Winkler A."/>
            <person name="Kalinowski J."/>
            <person name="Puhler A."/>
            <person name="Schwarz W.W."/>
            <person name="Zverlov V.V."/>
            <person name="Schluter A."/>
            <person name="Liebl W."/>
        </authorList>
    </citation>
    <scope>NUCLEOTIDE SEQUENCE [LARGE SCALE GENOMIC DNA]</scope>
    <source>
        <strain evidence="3">SR1</strain>
    </source>
</reference>
<evidence type="ECO:0008006" key="4">
    <source>
        <dbReference type="Google" id="ProtNLM"/>
    </source>
</evidence>
<feature type="transmembrane region" description="Helical" evidence="1">
    <location>
        <begin position="60"/>
        <end position="83"/>
    </location>
</feature>
<keyword evidence="3" id="KW-1185">Reference proteome</keyword>
<dbReference type="InterPro" id="IPR011332">
    <property type="entry name" value="Ribosomal_zn-bd"/>
</dbReference>
<name>A0A2K9E4R9_9FIRM</name>
<dbReference type="Proteomes" id="UP000233534">
    <property type="component" value="Chromosome"/>
</dbReference>
<gene>
    <name evidence="2" type="ORF">HVS_14305</name>
</gene>
<dbReference type="GO" id="GO:0006412">
    <property type="term" value="P:translation"/>
    <property type="evidence" value="ECO:0007669"/>
    <property type="project" value="InterPro"/>
</dbReference>
<dbReference type="KEGG" id="hsc:HVS_14305"/>
<accession>A0A2K9E4R9</accession>
<dbReference type="EMBL" id="CP025197">
    <property type="protein sequence ID" value="AUG58722.1"/>
    <property type="molecule type" value="Genomic_DNA"/>
</dbReference>
<dbReference type="SUPFAM" id="SSF57829">
    <property type="entry name" value="Zn-binding ribosomal proteins"/>
    <property type="match status" value="1"/>
</dbReference>
<keyword evidence="1" id="KW-0812">Transmembrane</keyword>
<protein>
    <recommendedName>
        <fullName evidence="4">Zinc-ribbon domain-containing protein</fullName>
    </recommendedName>
</protein>